<dbReference type="Pfam" id="PF24564">
    <property type="entry name" value="DUF7605"/>
    <property type="match status" value="1"/>
</dbReference>
<dbReference type="InterPro" id="IPR045063">
    <property type="entry name" value="Dynamin_N"/>
</dbReference>
<evidence type="ECO:0008006" key="7">
    <source>
        <dbReference type="Google" id="ProtNLM"/>
    </source>
</evidence>
<dbReference type="SUPFAM" id="SSF52540">
    <property type="entry name" value="P-loop containing nucleoside triphosphate hydrolases"/>
    <property type="match status" value="1"/>
</dbReference>
<keyword evidence="6" id="KW-1185">Reference proteome</keyword>
<dbReference type="AlphaFoldDB" id="A0A0C3LIY6"/>
<feature type="domain" description="Dynamin N-terminal" evidence="3">
    <location>
        <begin position="65"/>
        <end position="304"/>
    </location>
</feature>
<dbReference type="EMBL" id="KN822945">
    <property type="protein sequence ID" value="KIO33973.1"/>
    <property type="molecule type" value="Genomic_DNA"/>
</dbReference>
<dbReference type="PANTHER" id="PTHR36681:SF3">
    <property type="entry name" value="NUCLEAR GTPASE, GERMINAL CENTER-ASSOCIATED, TANDEM DUPLICATE 3"/>
    <property type="match status" value="1"/>
</dbReference>
<dbReference type="Pfam" id="PF00350">
    <property type="entry name" value="Dynamin_N"/>
    <property type="match status" value="1"/>
</dbReference>
<dbReference type="Proteomes" id="UP000054248">
    <property type="component" value="Unassembled WGS sequence"/>
</dbReference>
<sequence length="1061" mass="118374">MEDVGLTPLSTIQYTPEDALKTGLGIVSVIKEKIRLLDIGSKMRKEVWKKELDELSAHSTPTTMIAICGATGAGKSSVINAVLDDTIVPTSGMRACTAVVTEIGYKPGRSIEGDVSFLGREEWKAELQILLEDLHDEDGKVKAPTDMKSEAGVAWSKVHAVYPQIPLDFLVTLTADQIIARDPGIERILGTTRKISAANSKEFGKAIAPFIDSKEKKRGKAHDEKSKKNDKAEGPALWPLIRIVKVRCPAKALESGAVLVDLPGTADANAARSSIAQGYMQRCQCVWILAPITRAVDDKTAKDLLGKAFKTQLMSSYDTSTVTFVATKTDDLSCNEIINALHLEDDSDLLEIEDKIMEYRRDENAQRHIKEQADAEGKRLGQQFRDKRAIVLEYKEWIRALKDGKDFEPTLTAKKTKGNQSQKASSESGKKRKNSGGSPKAKRRKNNIDPVSIRSRDDEDDSDLDSFIVDDDDMSDVESVVSRLSESDKDSDDEQSEKGEDEVVEDIVEEDEEVEEEVTIDSIKAKQTVAEEEAREIKEKLEATKNTARDALKELSKLKTRIVKAQRQKNGFCAKARNEYSRDSLKEDWRAGVREMDHEAAMQKDPDNFDPSFEARDYASIDLPTFTVSSRDYIRLTKQVEGDGEPTCFSDKTDTQIPALQAWCHSLTISSRERTARSFLQKLKTFAASVQSYLDDMNNVSEVDRAQLRQRWASDYEDPRKPRRMEQPAQAHNAAGFDLDRYLEAYETAVQPQAQAPPREPTPANPDGVAPVLKEKFTDLVDEAVSNLHDIFKDGLEEKLKIGSATASQMAYETSMNFGNSMHWGTYRAHLRRDGVFRRDLNVELCLPLTSSIAKSWGEVFEQDLFAEFGRRTTQAIEQLIEEIKDSAAPGLRERCRVQGHLAEEDAQTALRAMIQTVHEALQKEQKEISRSLSPHVQQQLLDVYIRAIMERGKGSVARQKEVVNNGVQNARGDMFAGGSNILMSKLATAAETVGNVLDTSLSELARKVEVLMSVLWENINTTAEQLVVRSAAVEVMAEISQQIQFWIRAEEAHRGQGVLV</sequence>
<reference evidence="6" key="2">
    <citation type="submission" date="2015-01" db="EMBL/GenBank/DDBJ databases">
        <title>Evolutionary Origins and Diversification of the Mycorrhizal Mutualists.</title>
        <authorList>
            <consortium name="DOE Joint Genome Institute"/>
            <consortium name="Mycorrhizal Genomics Consortium"/>
            <person name="Kohler A."/>
            <person name="Kuo A."/>
            <person name="Nagy L.G."/>
            <person name="Floudas D."/>
            <person name="Copeland A."/>
            <person name="Barry K.W."/>
            <person name="Cichocki N."/>
            <person name="Veneault-Fourrey C."/>
            <person name="LaButti K."/>
            <person name="Lindquist E.A."/>
            <person name="Lipzen A."/>
            <person name="Lundell T."/>
            <person name="Morin E."/>
            <person name="Murat C."/>
            <person name="Riley R."/>
            <person name="Ohm R."/>
            <person name="Sun H."/>
            <person name="Tunlid A."/>
            <person name="Henrissat B."/>
            <person name="Grigoriev I.V."/>
            <person name="Hibbett D.S."/>
            <person name="Martin F."/>
        </authorList>
    </citation>
    <scope>NUCLEOTIDE SEQUENCE [LARGE SCALE GENOMIC DNA]</scope>
    <source>
        <strain evidence="6">MUT 4182</strain>
    </source>
</reference>
<dbReference type="STRING" id="1051891.A0A0C3LIY6"/>
<name>A0A0C3LIY6_9AGAM</name>
<evidence type="ECO:0000259" key="3">
    <source>
        <dbReference type="Pfam" id="PF00350"/>
    </source>
</evidence>
<feature type="compositionally biased region" description="Acidic residues" evidence="2">
    <location>
        <begin position="458"/>
        <end position="476"/>
    </location>
</feature>
<reference evidence="5 6" key="1">
    <citation type="submission" date="2014-04" db="EMBL/GenBank/DDBJ databases">
        <authorList>
            <consortium name="DOE Joint Genome Institute"/>
            <person name="Kuo A."/>
            <person name="Girlanda M."/>
            <person name="Perotto S."/>
            <person name="Kohler A."/>
            <person name="Nagy L.G."/>
            <person name="Floudas D."/>
            <person name="Copeland A."/>
            <person name="Barry K.W."/>
            <person name="Cichocki N."/>
            <person name="Veneault-Fourrey C."/>
            <person name="LaButti K."/>
            <person name="Lindquist E.A."/>
            <person name="Lipzen A."/>
            <person name="Lundell T."/>
            <person name="Morin E."/>
            <person name="Murat C."/>
            <person name="Sun H."/>
            <person name="Tunlid A."/>
            <person name="Henrissat B."/>
            <person name="Grigoriev I.V."/>
            <person name="Hibbett D.S."/>
            <person name="Martin F."/>
            <person name="Nordberg H.P."/>
            <person name="Cantor M.N."/>
            <person name="Hua S.X."/>
        </authorList>
    </citation>
    <scope>NUCLEOTIDE SEQUENCE [LARGE SCALE GENOMIC DNA]</scope>
    <source>
        <strain evidence="5 6">MUT 4182</strain>
    </source>
</reference>
<dbReference type="OrthoDB" id="3598281at2759"/>
<evidence type="ECO:0000256" key="2">
    <source>
        <dbReference type="SAM" id="MobiDB-lite"/>
    </source>
</evidence>
<protein>
    <recommendedName>
        <fullName evidence="7">G domain-containing protein</fullName>
    </recommendedName>
</protein>
<feature type="compositionally biased region" description="Acidic residues" evidence="2">
    <location>
        <begin position="489"/>
        <end position="505"/>
    </location>
</feature>
<evidence type="ECO:0000256" key="1">
    <source>
        <dbReference type="SAM" id="Coils"/>
    </source>
</evidence>
<dbReference type="Gene3D" id="3.40.50.300">
    <property type="entry name" value="P-loop containing nucleotide triphosphate hydrolases"/>
    <property type="match status" value="1"/>
</dbReference>
<organism evidence="5 6">
    <name type="scientific">Tulasnella calospora MUT 4182</name>
    <dbReference type="NCBI Taxonomy" id="1051891"/>
    <lineage>
        <taxon>Eukaryota</taxon>
        <taxon>Fungi</taxon>
        <taxon>Dikarya</taxon>
        <taxon>Basidiomycota</taxon>
        <taxon>Agaricomycotina</taxon>
        <taxon>Agaricomycetes</taxon>
        <taxon>Cantharellales</taxon>
        <taxon>Tulasnellaceae</taxon>
        <taxon>Tulasnella</taxon>
    </lineage>
</organism>
<dbReference type="InterPro" id="IPR056024">
    <property type="entry name" value="DUF7605"/>
</dbReference>
<keyword evidence="1" id="KW-0175">Coiled coil</keyword>
<evidence type="ECO:0000313" key="5">
    <source>
        <dbReference type="EMBL" id="KIO33973.1"/>
    </source>
</evidence>
<dbReference type="PANTHER" id="PTHR36681">
    <property type="entry name" value="NUCLEAR GTPASE, GERMINAL CENTER-ASSOCIATED, TANDEM DUPLICATE 3"/>
    <property type="match status" value="1"/>
</dbReference>
<feature type="region of interest" description="Disordered" evidence="2">
    <location>
        <begin position="409"/>
        <end position="505"/>
    </location>
</feature>
<dbReference type="HOGENOM" id="CLU_005249_4_1_1"/>
<feature type="coiled-coil region" evidence="1">
    <location>
        <begin position="520"/>
        <end position="568"/>
    </location>
</feature>
<dbReference type="InterPro" id="IPR027417">
    <property type="entry name" value="P-loop_NTPase"/>
</dbReference>
<evidence type="ECO:0000313" key="6">
    <source>
        <dbReference type="Proteomes" id="UP000054248"/>
    </source>
</evidence>
<evidence type="ECO:0000259" key="4">
    <source>
        <dbReference type="Pfam" id="PF24564"/>
    </source>
</evidence>
<feature type="compositionally biased region" description="Basic residues" evidence="2">
    <location>
        <begin position="430"/>
        <end position="445"/>
    </location>
</feature>
<gene>
    <name evidence="5" type="ORF">M407DRAFT_227152</name>
</gene>
<accession>A0A0C3LIY6</accession>
<proteinExistence type="predicted"/>
<feature type="domain" description="DUF7605" evidence="4">
    <location>
        <begin position="807"/>
        <end position="971"/>
    </location>
</feature>
<feature type="compositionally biased region" description="Polar residues" evidence="2">
    <location>
        <begin position="418"/>
        <end position="427"/>
    </location>
</feature>